<accession>A0A506TXI8</accession>
<dbReference type="OrthoDB" id="7996345at2"/>
<name>A0A506TXI8_9HYPH</name>
<evidence type="ECO:0000313" key="1">
    <source>
        <dbReference type="EMBL" id="TPW26026.1"/>
    </source>
</evidence>
<dbReference type="AlphaFoldDB" id="A0A506TXI8"/>
<protein>
    <submittedName>
        <fullName evidence="1">Head decoration protein</fullName>
    </submittedName>
</protein>
<dbReference type="RefSeq" id="WP_141168194.1">
    <property type="nucleotide sequence ID" value="NZ_VHLH01000039.1"/>
</dbReference>
<organism evidence="1 2">
    <name type="scientific">Pararhizobium mangrovi</name>
    <dbReference type="NCBI Taxonomy" id="2590452"/>
    <lineage>
        <taxon>Bacteria</taxon>
        <taxon>Pseudomonadati</taxon>
        <taxon>Pseudomonadota</taxon>
        <taxon>Alphaproteobacteria</taxon>
        <taxon>Hyphomicrobiales</taxon>
        <taxon>Rhizobiaceae</taxon>
        <taxon>Rhizobium/Agrobacterium group</taxon>
        <taxon>Pararhizobium</taxon>
    </lineage>
</organism>
<dbReference type="InterPro" id="IPR004195">
    <property type="entry name" value="Head_decoration_D"/>
</dbReference>
<sequence>MAEILKEAKHNADFIVSEANGYRSRETGSIAGGDDGVRPGTIVSVSSGTYSPVAVDGTAAGILYEGVPAGETVDRTFVVRDAEVSGADLVYPDGATDTQKATLKAGLNSLGIAVR</sequence>
<dbReference type="Proteomes" id="UP000320314">
    <property type="component" value="Unassembled WGS sequence"/>
</dbReference>
<evidence type="ECO:0000313" key="2">
    <source>
        <dbReference type="Proteomes" id="UP000320314"/>
    </source>
</evidence>
<comment type="caution">
    <text evidence="1">The sequence shown here is derived from an EMBL/GenBank/DDBJ whole genome shotgun (WGS) entry which is preliminary data.</text>
</comment>
<reference evidence="1 2" key="1">
    <citation type="submission" date="2019-06" db="EMBL/GenBank/DDBJ databases">
        <authorList>
            <person name="Li M."/>
        </authorList>
    </citation>
    <scope>NUCLEOTIDE SEQUENCE [LARGE SCALE GENOMIC DNA]</scope>
    <source>
        <strain evidence="1 2">BGMRC6574</strain>
    </source>
</reference>
<dbReference type="EMBL" id="VHLH01000039">
    <property type="protein sequence ID" value="TPW26026.1"/>
    <property type="molecule type" value="Genomic_DNA"/>
</dbReference>
<dbReference type="Pfam" id="PF02924">
    <property type="entry name" value="HDPD"/>
    <property type="match status" value="1"/>
</dbReference>
<proteinExistence type="predicted"/>
<keyword evidence="2" id="KW-1185">Reference proteome</keyword>
<gene>
    <name evidence="1" type="ORF">FJU11_16565</name>
</gene>